<reference evidence="1" key="1">
    <citation type="submission" date="2021-03" db="EMBL/GenBank/DDBJ databases">
        <title>Rapid evolution of virus immunity in the wild.</title>
        <authorList>
            <person name="Piel D."/>
            <person name="Bruto M."/>
            <person name="Labreuche Y."/>
            <person name="Blanquart F."/>
            <person name="Chenivesse S."/>
            <person name="Lepanse S."/>
            <person name="James A."/>
            <person name="Garcia Cruz R."/>
            <person name="Dubert J."/>
            <person name="Petton B."/>
            <person name="Lieberman E."/>
            <person name="Wegner M.K."/>
            <person name="Hussain F.A."/>
            <person name="Kauffman K.K."/>
            <person name="Polz M.F."/>
            <person name="Gandon S."/>
            <person name="Bikard D."/>
            <person name="Le Roux F."/>
        </authorList>
    </citation>
    <scope>NUCLEOTIDE SEQUENCE</scope>
</reference>
<organism evidence="1 2">
    <name type="scientific">Vibrio phage 15E36.1</name>
    <dbReference type="NCBI Taxonomy" id="2859290"/>
    <lineage>
        <taxon>Viruses</taxon>
        <taxon>Duplodnaviria</taxon>
        <taxon>Heunggongvirae</taxon>
        <taxon>Uroviricota</taxon>
        <taxon>Caudoviricetes</taxon>
        <taxon>Autographivirales</taxon>
        <taxon>Autosignataviridae</taxon>
        <taxon>Colwellvirinae</taxon>
        <taxon>Roscoffvirus</taxon>
        <taxon>Roscoffvirus rv15E36</taxon>
    </lineage>
</organism>
<gene>
    <name evidence="1" type="ORF">PODOV006v2_p0002</name>
</gene>
<name>A0AAE8C4R9_9CAUD</name>
<dbReference type="EMBL" id="MW865291">
    <property type="protein sequence ID" value="QZI86096.1"/>
    <property type="molecule type" value="Genomic_DNA"/>
</dbReference>
<protein>
    <submittedName>
        <fullName evidence="1">Uncharacterized protein</fullName>
    </submittedName>
</protein>
<evidence type="ECO:0000313" key="2">
    <source>
        <dbReference type="Proteomes" id="UP000828465"/>
    </source>
</evidence>
<accession>A0AAE8C4R9</accession>
<dbReference type="Proteomes" id="UP000828465">
    <property type="component" value="Segment"/>
</dbReference>
<evidence type="ECO:0000313" key="1">
    <source>
        <dbReference type="EMBL" id="QZI86096.1"/>
    </source>
</evidence>
<keyword evidence="2" id="KW-1185">Reference proteome</keyword>
<proteinExistence type="predicted"/>
<sequence length="85" mass="10014">MAYTRARGLQRAYDEGFELSDPTVLVKFRTENKASCRMAERYYQLFYDASGKLMNTRIEKEPTGLLCKHGRKYLHEIKSLSRFIN</sequence>